<sequence length="73" mass="8195">MLKYFENVRLVRMADGKTWKLIRDLGLVKGGKGLRCHEPIATFQLRLKLVTIHMPLSDILSMLTLNSARGSAA</sequence>
<accession>K8PGM0</accession>
<dbReference type="Proteomes" id="UP000001095">
    <property type="component" value="Unassembled WGS sequence"/>
</dbReference>
<dbReference type="EMBL" id="AGWY01000005">
    <property type="protein sequence ID" value="EKS39919.1"/>
    <property type="molecule type" value="Genomic_DNA"/>
</dbReference>
<gene>
    <name evidence="1" type="ORF">HMPREF9696_00931</name>
</gene>
<dbReference type="HOGENOM" id="CLU_2696266_0_0_5"/>
<comment type="caution">
    <text evidence="1">The sequence shown here is derived from an EMBL/GenBank/DDBJ whole genome shotgun (WGS) entry which is preliminary data.</text>
</comment>
<protein>
    <submittedName>
        <fullName evidence="1">Uncharacterized protein</fullName>
    </submittedName>
</protein>
<evidence type="ECO:0000313" key="1">
    <source>
        <dbReference type="EMBL" id="EKS39919.1"/>
    </source>
</evidence>
<dbReference type="PATRIC" id="fig|883079.3.peg.949"/>
<organism evidence="1 2">
    <name type="scientific">Afipia clevelandensis ATCC 49720</name>
    <dbReference type="NCBI Taxonomy" id="883079"/>
    <lineage>
        <taxon>Bacteria</taxon>
        <taxon>Pseudomonadati</taxon>
        <taxon>Pseudomonadota</taxon>
        <taxon>Alphaproteobacteria</taxon>
        <taxon>Hyphomicrobiales</taxon>
        <taxon>Nitrobacteraceae</taxon>
        <taxon>Afipia</taxon>
    </lineage>
</organism>
<name>K8PGM0_9BRAD</name>
<dbReference type="AlphaFoldDB" id="K8PGM0"/>
<keyword evidence="2" id="KW-1185">Reference proteome</keyword>
<evidence type="ECO:0000313" key="2">
    <source>
        <dbReference type="Proteomes" id="UP000001095"/>
    </source>
</evidence>
<proteinExistence type="predicted"/>
<dbReference type="OrthoDB" id="8241550at2"/>
<reference evidence="1 2" key="1">
    <citation type="submission" date="2012-04" db="EMBL/GenBank/DDBJ databases">
        <title>The Genome Sequence of Afipia clevelandensis ATCC 49720.</title>
        <authorList>
            <consortium name="The Broad Institute Genome Sequencing Platform"/>
            <person name="Earl A."/>
            <person name="Ward D."/>
            <person name="Feldgarden M."/>
            <person name="Gevers D."/>
            <person name="Huys G."/>
            <person name="Walker B."/>
            <person name="Young S.K."/>
            <person name="Zeng Q."/>
            <person name="Gargeya S."/>
            <person name="Fitzgerald M."/>
            <person name="Haas B."/>
            <person name="Abouelleil A."/>
            <person name="Alvarado L."/>
            <person name="Arachchi H.M."/>
            <person name="Berlin A."/>
            <person name="Chapman S.B."/>
            <person name="Goldberg J."/>
            <person name="Griggs A."/>
            <person name="Gujja S."/>
            <person name="Hansen M."/>
            <person name="Howarth C."/>
            <person name="Imamovic A."/>
            <person name="Larimer J."/>
            <person name="McCowen C."/>
            <person name="Montmayeur A."/>
            <person name="Murphy C."/>
            <person name="Neiman D."/>
            <person name="Pearson M."/>
            <person name="Priest M."/>
            <person name="Roberts A."/>
            <person name="Saif S."/>
            <person name="Shea T."/>
            <person name="Sisk P."/>
            <person name="Sykes S."/>
            <person name="Wortman J."/>
            <person name="Nusbaum C."/>
            <person name="Birren B."/>
        </authorList>
    </citation>
    <scope>NUCLEOTIDE SEQUENCE [LARGE SCALE GENOMIC DNA]</scope>
    <source>
        <strain evidence="1 2">ATCC 49720</strain>
    </source>
</reference>